<keyword evidence="2" id="KW-1185">Reference proteome</keyword>
<dbReference type="AlphaFoldDB" id="A0AAV9CU30"/>
<evidence type="ECO:0000313" key="2">
    <source>
        <dbReference type="Proteomes" id="UP001180020"/>
    </source>
</evidence>
<proteinExistence type="predicted"/>
<gene>
    <name evidence="1" type="ORF">QJS10_CPB17g00654</name>
</gene>
<dbReference type="EMBL" id="JAUJYO010000017">
    <property type="protein sequence ID" value="KAK1291682.1"/>
    <property type="molecule type" value="Genomic_DNA"/>
</dbReference>
<reference evidence="1" key="2">
    <citation type="submission" date="2023-06" db="EMBL/GenBank/DDBJ databases">
        <authorList>
            <person name="Ma L."/>
            <person name="Liu K.-W."/>
            <person name="Li Z."/>
            <person name="Hsiao Y.-Y."/>
            <person name="Qi Y."/>
            <person name="Fu T."/>
            <person name="Tang G."/>
            <person name="Zhang D."/>
            <person name="Sun W.-H."/>
            <person name="Liu D.-K."/>
            <person name="Li Y."/>
            <person name="Chen G.-Z."/>
            <person name="Liu X.-D."/>
            <person name="Liao X.-Y."/>
            <person name="Jiang Y.-T."/>
            <person name="Yu X."/>
            <person name="Hao Y."/>
            <person name="Huang J."/>
            <person name="Zhao X.-W."/>
            <person name="Ke S."/>
            <person name="Chen Y.-Y."/>
            <person name="Wu W.-L."/>
            <person name="Hsu J.-L."/>
            <person name="Lin Y.-F."/>
            <person name="Huang M.-D."/>
            <person name="Li C.-Y."/>
            <person name="Huang L."/>
            <person name="Wang Z.-W."/>
            <person name="Zhao X."/>
            <person name="Zhong W.-Y."/>
            <person name="Peng D.-H."/>
            <person name="Ahmad S."/>
            <person name="Lan S."/>
            <person name="Zhang J.-S."/>
            <person name="Tsai W.-C."/>
            <person name="Van De Peer Y."/>
            <person name="Liu Z.-J."/>
        </authorList>
    </citation>
    <scope>NUCLEOTIDE SEQUENCE</scope>
    <source>
        <strain evidence="1">CP</strain>
        <tissue evidence="1">Leaves</tissue>
    </source>
</reference>
<dbReference type="Proteomes" id="UP001180020">
    <property type="component" value="Unassembled WGS sequence"/>
</dbReference>
<accession>A0AAV9CU30</accession>
<comment type="caution">
    <text evidence="1">The sequence shown here is derived from an EMBL/GenBank/DDBJ whole genome shotgun (WGS) entry which is preliminary data.</text>
</comment>
<evidence type="ECO:0000313" key="1">
    <source>
        <dbReference type="EMBL" id="KAK1291682.1"/>
    </source>
</evidence>
<name>A0AAV9CU30_ACOCL</name>
<organism evidence="1 2">
    <name type="scientific">Acorus calamus</name>
    <name type="common">Sweet flag</name>
    <dbReference type="NCBI Taxonomy" id="4465"/>
    <lineage>
        <taxon>Eukaryota</taxon>
        <taxon>Viridiplantae</taxon>
        <taxon>Streptophyta</taxon>
        <taxon>Embryophyta</taxon>
        <taxon>Tracheophyta</taxon>
        <taxon>Spermatophyta</taxon>
        <taxon>Magnoliopsida</taxon>
        <taxon>Liliopsida</taxon>
        <taxon>Acoraceae</taxon>
        <taxon>Acorus</taxon>
    </lineage>
</organism>
<sequence>MEDQGKVEDRSEGGGLWNEWEATDCYFDPRTGEGLNRTERLHKDELGSRFSNEGDEREVVVV</sequence>
<reference evidence="1" key="1">
    <citation type="journal article" date="2023" name="Nat. Commun.">
        <title>Diploid and tetraploid genomes of Acorus and the evolution of monocots.</title>
        <authorList>
            <person name="Ma L."/>
            <person name="Liu K.W."/>
            <person name="Li Z."/>
            <person name="Hsiao Y.Y."/>
            <person name="Qi Y."/>
            <person name="Fu T."/>
            <person name="Tang G.D."/>
            <person name="Zhang D."/>
            <person name="Sun W.H."/>
            <person name="Liu D.K."/>
            <person name="Li Y."/>
            <person name="Chen G.Z."/>
            <person name="Liu X.D."/>
            <person name="Liao X.Y."/>
            <person name="Jiang Y.T."/>
            <person name="Yu X."/>
            <person name="Hao Y."/>
            <person name="Huang J."/>
            <person name="Zhao X.W."/>
            <person name="Ke S."/>
            <person name="Chen Y.Y."/>
            <person name="Wu W.L."/>
            <person name="Hsu J.L."/>
            <person name="Lin Y.F."/>
            <person name="Huang M.D."/>
            <person name="Li C.Y."/>
            <person name="Huang L."/>
            <person name="Wang Z.W."/>
            <person name="Zhao X."/>
            <person name="Zhong W.Y."/>
            <person name="Peng D.H."/>
            <person name="Ahmad S."/>
            <person name="Lan S."/>
            <person name="Zhang J.S."/>
            <person name="Tsai W.C."/>
            <person name="Van de Peer Y."/>
            <person name="Liu Z.J."/>
        </authorList>
    </citation>
    <scope>NUCLEOTIDE SEQUENCE</scope>
    <source>
        <strain evidence="1">CP</strain>
    </source>
</reference>
<protein>
    <submittedName>
        <fullName evidence="1">Uncharacterized protein</fullName>
    </submittedName>
</protein>